<accession>A0AC61RZS6</accession>
<organism evidence="1 2">
    <name type="scientific">Petralouisia muris</name>
    <dbReference type="NCBI Taxonomy" id="3032872"/>
    <lineage>
        <taxon>Bacteria</taxon>
        <taxon>Bacillati</taxon>
        <taxon>Bacillota</taxon>
        <taxon>Clostridia</taxon>
        <taxon>Lachnospirales</taxon>
        <taxon>Lachnospiraceae</taxon>
        <taxon>Petralouisia</taxon>
    </lineage>
</organism>
<dbReference type="Proteomes" id="UP000304953">
    <property type="component" value="Unassembled WGS sequence"/>
</dbReference>
<gene>
    <name evidence="1" type="ORF">E5329_03335</name>
</gene>
<evidence type="ECO:0000313" key="2">
    <source>
        <dbReference type="Proteomes" id="UP000304953"/>
    </source>
</evidence>
<keyword evidence="2" id="KW-1185">Reference proteome</keyword>
<evidence type="ECO:0000313" key="1">
    <source>
        <dbReference type="EMBL" id="TGY97653.1"/>
    </source>
</evidence>
<proteinExistence type="predicted"/>
<reference evidence="1" key="1">
    <citation type="submission" date="2019-04" db="EMBL/GenBank/DDBJ databases">
        <title>Microbes associate with the intestines of laboratory mice.</title>
        <authorList>
            <person name="Navarre W."/>
            <person name="Wong E."/>
            <person name="Huang K."/>
            <person name="Tropini C."/>
            <person name="Ng K."/>
            <person name="Yu B."/>
        </authorList>
    </citation>
    <scope>NUCLEOTIDE SEQUENCE</scope>
    <source>
        <strain evidence="1">NM01_1-7b</strain>
    </source>
</reference>
<dbReference type="EMBL" id="SRYA01000005">
    <property type="protein sequence ID" value="TGY97653.1"/>
    <property type="molecule type" value="Genomic_DNA"/>
</dbReference>
<name>A0AC61RZS6_9FIRM</name>
<comment type="caution">
    <text evidence="1">The sequence shown here is derived from an EMBL/GenBank/DDBJ whole genome shotgun (WGS) entry which is preliminary data.</text>
</comment>
<sequence length="511" mass="58300">MEKWNGTIRNVLEYIEHSAREYPSNPAFRDDKTQVTYSELLQQTRRLGYQIAKKISGMRNPIAVFMDKSVECLISFFGIAASGNFYVCMDTQMAPERIRKILNSLQPAAVLGKSIQNEKLFSDYLILDYEELLAAGTEEGKQQECLKNIRRNMIDADPLYILYTSGSTGIPKGSVISHRSVIDYAEWVSRIFQFDEKTVFGSQTPFYFSMSVLDIFTTIRNGAALQIIPKKLFSFPVKLLEYMKETHVNAIYWVPSALSIVADWQALDYVALPQLHTVLFAGEVMPTRQLNVWRSHLPEARYANLFGPTEITDIGLYYILDREFSDEEPIPIGVPCENIDAFAVTEEGKLIGKGETGELYFRGSFVGCGYYNNPEKTQEVFIQNPLQSSYPDPVYRTGDLVRLNERGEYLYQGRKDFQIKHMGYRIELGEIEHAAGSFQKLERAACIYHTGKDKIILIYQGTAGKEEIMAYLKDLLPAYMMPEVMVQVPAMPLNANGKIDRKRLQEQYGET</sequence>
<protein>
    <submittedName>
        <fullName evidence="1">Amino acid adenylation domain-containing protein</fullName>
    </submittedName>
</protein>